<accession>A0A1S6GKK3</accession>
<geneLocation type="plasmid" evidence="1">
    <name>pCBMA213_2</name>
</geneLocation>
<dbReference type="EMBL" id="KY349138">
    <property type="protein sequence ID" value="AQS22395.1"/>
    <property type="molecule type" value="Genomic_DNA"/>
</dbReference>
<dbReference type="AlphaFoldDB" id="A0A1S6GKK3"/>
<keyword evidence="1" id="KW-0614">Plasmid</keyword>
<reference evidence="1" key="1">
    <citation type="submission" date="2016-12" db="EMBL/GenBank/DDBJ databases">
        <title>Complete plasmid sequence carrying type IV-like and type VII secretion systems from an atypical mycobacteria strain.</title>
        <authorList>
            <person name="Morgado S."/>
            <person name="Marin M."/>
            <person name="Fonseca E."/>
            <person name="Freitas F."/>
            <person name="Vicente A.C."/>
        </authorList>
    </citation>
    <scope>NUCLEOTIDE SEQUENCE</scope>
    <source>
        <strain evidence="1">CBMA 213</strain>
        <plasmid evidence="1">pCBMA213_2</plasmid>
    </source>
</reference>
<organism evidence="1">
    <name type="scientific">Mycolicibacterium sp. CBMA 213</name>
    <dbReference type="NCBI Taxonomy" id="1968788"/>
    <lineage>
        <taxon>Bacteria</taxon>
        <taxon>Bacillati</taxon>
        <taxon>Actinomycetota</taxon>
        <taxon>Actinomycetes</taxon>
        <taxon>Mycobacteriales</taxon>
        <taxon>Mycobacteriaceae</taxon>
        <taxon>Mycolicibacterium</taxon>
    </lineage>
</organism>
<protein>
    <submittedName>
        <fullName evidence="1">Uncharacterized protein</fullName>
    </submittedName>
</protein>
<gene>
    <name evidence="1" type="ORF">pCBMA213_2_00031</name>
</gene>
<name>A0A1S6GKK3_9MYCO</name>
<sequence length="586" mass="63557">MTAAGAIPAPPPWWDDKDVTLRAIVPDIDDVAGQLIPYARIGGRAPKTYGTQYRVWGDVAGEKLSYLLTHRGASVRTLQRLIDGARDAVAASRMAQIRRGLPLDAAVLELLARLDVHDREALAGRVWAANPVPPDRLERDMGVYSGWIGRHLARARRRFFEVLAEPLHEPVAKAVAGLRTHFGPYVPTSMVEARLRASGVDPRTEVARVLLFAAGPYTPRDSWLENRSLGGRRAVHAAVDALFAKNPAPMLRHVAEAVAVHHMPVHVVPALLDSLPVRRFGTAYVRWRGHPVDLIEAFLHSSGQPLTPEEVAAGIGDETVTAEKVRATFNNTGNKKRFYRATRLTWGLAAWGEPTYRGIAEGIRERIAAAGGSAVVEDVRADLLRTFPDISPVSVLAYMQSWAFVMKDGMIRCRVDGDPLPKMRHWRGARGVFGVGDGRLSLLKPVTTDLLRGASSSAGRLAAGLQVKPGGSETFIGPRGELVLISWHLDVPGAPHLGSLRLLARGAGAVPGDSIILTFTLEDRTVAAVRVPARTPALETLERVTGCRHLTREVVAASLECSADEVVGVLTKRGDDFLARTVASLR</sequence>
<dbReference type="RefSeq" id="WP_155909878.1">
    <property type="nucleotide sequence ID" value="NZ_KY349138.1"/>
</dbReference>
<proteinExistence type="predicted"/>
<evidence type="ECO:0000313" key="1">
    <source>
        <dbReference type="EMBL" id="AQS22395.1"/>
    </source>
</evidence>